<keyword evidence="5" id="KW-1185">Reference proteome</keyword>
<dbReference type="SUPFAM" id="SSF47226">
    <property type="entry name" value="Histidine-containing phosphotransfer domain, HPT domain"/>
    <property type="match status" value="1"/>
</dbReference>
<evidence type="ECO:0000256" key="2">
    <source>
        <dbReference type="PROSITE-ProRule" id="PRU00110"/>
    </source>
</evidence>
<evidence type="ECO:0000313" key="5">
    <source>
        <dbReference type="Proteomes" id="UP001164676"/>
    </source>
</evidence>
<dbReference type="CDD" id="cd00088">
    <property type="entry name" value="HPT"/>
    <property type="match status" value="1"/>
</dbReference>
<dbReference type="InterPro" id="IPR036641">
    <property type="entry name" value="HPT_dom_sf"/>
</dbReference>
<keyword evidence="1" id="KW-0902">Two-component regulatory system</keyword>
<dbReference type="Proteomes" id="UP001164676">
    <property type="component" value="Chromosome"/>
</dbReference>
<name>A0ABY7LEQ4_9GAMM</name>
<dbReference type="InterPro" id="IPR008207">
    <property type="entry name" value="Sig_transdc_His_kin_Hpt_dom"/>
</dbReference>
<gene>
    <name evidence="4" type="ORF">N7E60_00270</name>
</gene>
<keyword evidence="2" id="KW-0597">Phosphoprotein</keyword>
<accession>A0ABY7LEQ4</accession>
<reference evidence="4" key="1">
    <citation type="submission" date="2022-09" db="EMBL/GenBank/DDBJ databases">
        <authorList>
            <person name="Li Z.-J."/>
        </authorList>
    </citation>
    <scope>NUCLEOTIDE SEQUENCE</scope>
    <source>
        <strain evidence="4">TGB10</strain>
    </source>
</reference>
<feature type="domain" description="HPt" evidence="3">
    <location>
        <begin position="27"/>
        <end position="119"/>
    </location>
</feature>
<feature type="modified residue" description="Phosphohistidine" evidence="2">
    <location>
        <position position="66"/>
    </location>
</feature>
<dbReference type="Gene3D" id="1.20.120.160">
    <property type="entry name" value="HPT domain"/>
    <property type="match status" value="1"/>
</dbReference>
<evidence type="ECO:0000256" key="1">
    <source>
        <dbReference type="ARBA" id="ARBA00023012"/>
    </source>
</evidence>
<dbReference type="Pfam" id="PF01627">
    <property type="entry name" value="Hpt"/>
    <property type="match status" value="1"/>
</dbReference>
<organism evidence="4 5">
    <name type="scientific">Salinivibrio proteolyticus</name>
    <dbReference type="NCBI Taxonomy" id="334715"/>
    <lineage>
        <taxon>Bacteria</taxon>
        <taxon>Pseudomonadati</taxon>
        <taxon>Pseudomonadota</taxon>
        <taxon>Gammaproteobacteria</taxon>
        <taxon>Vibrionales</taxon>
        <taxon>Vibrionaceae</taxon>
        <taxon>Salinivibrio</taxon>
    </lineage>
</organism>
<dbReference type="RefSeq" id="WP_269597817.1">
    <property type="nucleotide sequence ID" value="NZ_CP114584.1"/>
</dbReference>
<dbReference type="EMBL" id="CP114584">
    <property type="protein sequence ID" value="WBA14801.1"/>
    <property type="molecule type" value="Genomic_DNA"/>
</dbReference>
<protein>
    <submittedName>
        <fullName evidence="4">Hpt domain-containing protein</fullName>
    </submittedName>
</protein>
<dbReference type="PROSITE" id="PS50894">
    <property type="entry name" value="HPT"/>
    <property type="match status" value="1"/>
</dbReference>
<proteinExistence type="predicted"/>
<sequence length="119" mass="12922">MSDSHGKTDHDASVWDKEEALSRLMDSQALLDEACTIFVEETEEQLPTMAQQIAVADFANLAREAHKLKGSASNLAAIELQQQALALELAAKQDDADTASVLLVDIKEGLARFCAQLTH</sequence>
<evidence type="ECO:0000259" key="3">
    <source>
        <dbReference type="PROSITE" id="PS50894"/>
    </source>
</evidence>
<evidence type="ECO:0000313" key="4">
    <source>
        <dbReference type="EMBL" id="WBA14801.1"/>
    </source>
</evidence>